<keyword evidence="2" id="KW-0547">Nucleotide-binding</keyword>
<evidence type="ECO:0000256" key="5">
    <source>
        <dbReference type="ARBA" id="ARBA00023266"/>
    </source>
</evidence>
<dbReference type="RefSeq" id="WP_290247028.1">
    <property type="nucleotide sequence ID" value="NZ_JAUFQT010000001.1"/>
</dbReference>
<dbReference type="InterPro" id="IPR016188">
    <property type="entry name" value="PurM-like_N"/>
</dbReference>
<evidence type="ECO:0000256" key="2">
    <source>
        <dbReference type="ARBA" id="ARBA00022741"/>
    </source>
</evidence>
<dbReference type="EMBL" id="JBHMEW010000056">
    <property type="protein sequence ID" value="MFB9211947.1"/>
    <property type="molecule type" value="Genomic_DNA"/>
</dbReference>
<accession>A0ABV5J556</accession>
<dbReference type="PIRSF" id="PIRSF036407">
    <property type="entry name" value="Selenphspht_syn"/>
    <property type="match status" value="1"/>
</dbReference>
<feature type="domain" description="PurM-like N-terminal" evidence="6">
    <location>
        <begin position="51"/>
        <end position="158"/>
    </location>
</feature>
<protein>
    <submittedName>
        <fullName evidence="8">Selenide, water dikinase SelD</fullName>
        <ecNumber evidence="8">2.7.9.3</ecNumber>
    </submittedName>
</protein>
<dbReference type="SUPFAM" id="SSF55326">
    <property type="entry name" value="PurM N-terminal domain-like"/>
    <property type="match status" value="1"/>
</dbReference>
<evidence type="ECO:0000256" key="3">
    <source>
        <dbReference type="ARBA" id="ARBA00022777"/>
    </source>
</evidence>
<keyword evidence="9" id="KW-1185">Reference proteome</keyword>
<reference evidence="8 9" key="1">
    <citation type="submission" date="2024-09" db="EMBL/GenBank/DDBJ databases">
        <authorList>
            <person name="Sun Q."/>
            <person name="Mori K."/>
        </authorList>
    </citation>
    <scope>NUCLEOTIDE SEQUENCE [LARGE SCALE GENOMIC DNA]</scope>
    <source>
        <strain evidence="8 9">CECT 7682</strain>
    </source>
</reference>
<evidence type="ECO:0000256" key="1">
    <source>
        <dbReference type="ARBA" id="ARBA00022679"/>
    </source>
</evidence>
<gene>
    <name evidence="8" type="primary">selD</name>
    <name evidence="8" type="ORF">ACFFUR_09020</name>
</gene>
<keyword evidence="5" id="KW-0711">Selenium</keyword>
<feature type="domain" description="PurM-like C-terminal" evidence="7">
    <location>
        <begin position="170"/>
        <end position="346"/>
    </location>
</feature>
<dbReference type="InterPro" id="IPR036921">
    <property type="entry name" value="PurM-like_N_sf"/>
</dbReference>
<evidence type="ECO:0000313" key="9">
    <source>
        <dbReference type="Proteomes" id="UP001589654"/>
    </source>
</evidence>
<dbReference type="CDD" id="cd02195">
    <property type="entry name" value="SelD"/>
    <property type="match status" value="1"/>
</dbReference>
<name>A0ABV5J556_9BACT</name>
<proteinExistence type="predicted"/>
<dbReference type="NCBIfam" id="NF002098">
    <property type="entry name" value="PRK00943.1"/>
    <property type="match status" value="1"/>
</dbReference>
<dbReference type="Gene3D" id="3.30.1330.10">
    <property type="entry name" value="PurM-like, N-terminal domain"/>
    <property type="match status" value="1"/>
</dbReference>
<dbReference type="InterPro" id="IPR010918">
    <property type="entry name" value="PurM-like_C_dom"/>
</dbReference>
<evidence type="ECO:0000256" key="4">
    <source>
        <dbReference type="ARBA" id="ARBA00022840"/>
    </source>
</evidence>
<dbReference type="InterPro" id="IPR036676">
    <property type="entry name" value="PurM-like_C_sf"/>
</dbReference>
<evidence type="ECO:0000313" key="8">
    <source>
        <dbReference type="EMBL" id="MFB9211947.1"/>
    </source>
</evidence>
<sequence>MMEEEKSLHQYMSELGGGSKIPPDLLEEILVQSAHVQVHNEQLVLGVEDRDDATVYEIGGGKYLLSTTDFFSPMVDEAKDYGKLVAASTLNNIYAMGGGPAFAQAILGWPMEELSAEMASEVMRGAKEVCSQAGVIIAGGHSLDLKEPVFGLSVNGFVEKNHLMRNFGAQAGDLLYLTKPLGIGVMTAALNKGLLLESEYEEMIQLSTHLNRVGEAIAKSGMATAMTDVSGFGLLGHLLVMTQSNELTAKLNLDEVPIVSSAENYLARYIFPKMVEKNWSAYSSKVEGVKGMDMVKLCDPQIGGGLLVAVHPDNKNEFEKSFSLWDTHFPLALIGEFARREGKQVKVAP</sequence>
<dbReference type="SUPFAM" id="SSF56042">
    <property type="entry name" value="PurM C-terminal domain-like"/>
    <property type="match status" value="1"/>
</dbReference>
<dbReference type="EC" id="2.7.9.3" evidence="8"/>
<dbReference type="Pfam" id="PF00586">
    <property type="entry name" value="AIRS"/>
    <property type="match status" value="1"/>
</dbReference>
<evidence type="ECO:0000259" key="7">
    <source>
        <dbReference type="Pfam" id="PF02769"/>
    </source>
</evidence>
<keyword evidence="1 8" id="KW-0808">Transferase</keyword>
<dbReference type="Pfam" id="PF02769">
    <property type="entry name" value="AIRS_C"/>
    <property type="match status" value="1"/>
</dbReference>
<dbReference type="Gene3D" id="3.90.650.10">
    <property type="entry name" value="PurM-like C-terminal domain"/>
    <property type="match status" value="1"/>
</dbReference>
<keyword evidence="3" id="KW-0418">Kinase</keyword>
<keyword evidence="4" id="KW-0067">ATP-binding</keyword>
<dbReference type="Proteomes" id="UP001589654">
    <property type="component" value="Unassembled WGS sequence"/>
</dbReference>
<dbReference type="InterPro" id="IPR004536">
    <property type="entry name" value="SPS/SelD"/>
</dbReference>
<dbReference type="GO" id="GO:0004756">
    <property type="term" value="F:selenide, water dikinase activity"/>
    <property type="evidence" value="ECO:0007669"/>
    <property type="project" value="UniProtKB-EC"/>
</dbReference>
<dbReference type="PANTHER" id="PTHR10256">
    <property type="entry name" value="SELENIDE, WATER DIKINASE"/>
    <property type="match status" value="1"/>
</dbReference>
<dbReference type="NCBIfam" id="TIGR00476">
    <property type="entry name" value="selD"/>
    <property type="match status" value="1"/>
</dbReference>
<dbReference type="PANTHER" id="PTHR10256:SF0">
    <property type="entry name" value="INACTIVE SELENIDE, WATER DIKINASE-LIKE PROTEIN-RELATED"/>
    <property type="match status" value="1"/>
</dbReference>
<comment type="caution">
    <text evidence="8">The sequence shown here is derived from an EMBL/GenBank/DDBJ whole genome shotgun (WGS) entry which is preliminary data.</text>
</comment>
<organism evidence="8 9">
    <name type="scientific">Echinicola jeungdonensis</name>
    <dbReference type="NCBI Taxonomy" id="709343"/>
    <lineage>
        <taxon>Bacteria</taxon>
        <taxon>Pseudomonadati</taxon>
        <taxon>Bacteroidota</taxon>
        <taxon>Cytophagia</taxon>
        <taxon>Cytophagales</taxon>
        <taxon>Cyclobacteriaceae</taxon>
        <taxon>Echinicola</taxon>
    </lineage>
</organism>
<evidence type="ECO:0000259" key="6">
    <source>
        <dbReference type="Pfam" id="PF00586"/>
    </source>
</evidence>